<name>A0A9P4U7B2_9PLEO</name>
<gene>
    <name evidence="2" type="ORF">P171DRAFT_126455</name>
</gene>
<organism evidence="2 3">
    <name type="scientific">Karstenula rhodostoma CBS 690.94</name>
    <dbReference type="NCBI Taxonomy" id="1392251"/>
    <lineage>
        <taxon>Eukaryota</taxon>
        <taxon>Fungi</taxon>
        <taxon>Dikarya</taxon>
        <taxon>Ascomycota</taxon>
        <taxon>Pezizomycotina</taxon>
        <taxon>Dothideomycetes</taxon>
        <taxon>Pleosporomycetidae</taxon>
        <taxon>Pleosporales</taxon>
        <taxon>Massarineae</taxon>
        <taxon>Didymosphaeriaceae</taxon>
        <taxon>Karstenula</taxon>
    </lineage>
</organism>
<dbReference type="Proteomes" id="UP000799764">
    <property type="component" value="Unassembled WGS sequence"/>
</dbReference>
<accession>A0A9P4U7B2</accession>
<reference evidence="2" key="1">
    <citation type="journal article" date="2020" name="Stud. Mycol.">
        <title>101 Dothideomycetes genomes: a test case for predicting lifestyles and emergence of pathogens.</title>
        <authorList>
            <person name="Haridas S."/>
            <person name="Albert R."/>
            <person name="Binder M."/>
            <person name="Bloem J."/>
            <person name="Labutti K."/>
            <person name="Salamov A."/>
            <person name="Andreopoulos B."/>
            <person name="Baker S."/>
            <person name="Barry K."/>
            <person name="Bills G."/>
            <person name="Bluhm B."/>
            <person name="Cannon C."/>
            <person name="Castanera R."/>
            <person name="Culley D."/>
            <person name="Daum C."/>
            <person name="Ezra D."/>
            <person name="Gonzalez J."/>
            <person name="Henrissat B."/>
            <person name="Kuo A."/>
            <person name="Liang C."/>
            <person name="Lipzen A."/>
            <person name="Lutzoni F."/>
            <person name="Magnuson J."/>
            <person name="Mondo S."/>
            <person name="Nolan M."/>
            <person name="Ohm R."/>
            <person name="Pangilinan J."/>
            <person name="Park H.-J."/>
            <person name="Ramirez L."/>
            <person name="Alfaro M."/>
            <person name="Sun H."/>
            <person name="Tritt A."/>
            <person name="Yoshinaga Y."/>
            <person name="Zwiers L.-H."/>
            <person name="Turgeon B."/>
            <person name="Goodwin S."/>
            <person name="Spatafora J."/>
            <person name="Crous P."/>
            <person name="Grigoriev I."/>
        </authorList>
    </citation>
    <scope>NUCLEOTIDE SEQUENCE</scope>
    <source>
        <strain evidence="2">CBS 690.94</strain>
    </source>
</reference>
<dbReference type="AlphaFoldDB" id="A0A9P4U7B2"/>
<evidence type="ECO:0000313" key="2">
    <source>
        <dbReference type="EMBL" id="KAF2439626.1"/>
    </source>
</evidence>
<dbReference type="EMBL" id="MU001509">
    <property type="protein sequence ID" value="KAF2439626.1"/>
    <property type="molecule type" value="Genomic_DNA"/>
</dbReference>
<protein>
    <submittedName>
        <fullName evidence="2">Uncharacterized protein</fullName>
    </submittedName>
</protein>
<keyword evidence="3" id="KW-1185">Reference proteome</keyword>
<proteinExistence type="predicted"/>
<feature type="region of interest" description="Disordered" evidence="1">
    <location>
        <begin position="156"/>
        <end position="177"/>
    </location>
</feature>
<sequence length="177" mass="19877">MRHCAIAHALQPQPKSSGRLRALEHRTALELEMLVEAAVQRVWRLASGVWRRVWTHTRRRALDITLLAAGPFEHRRCCGLTTIPWPESFIAHVFLGCPPVESSSRQRPANWLLGAKIPRSRSIPFPLPCRSPLRTPSGCHRVPVWPRAEPALTRNPSFNTTAVPRLASQPPTTCIPT</sequence>
<evidence type="ECO:0000313" key="3">
    <source>
        <dbReference type="Proteomes" id="UP000799764"/>
    </source>
</evidence>
<comment type="caution">
    <text evidence="2">The sequence shown here is derived from an EMBL/GenBank/DDBJ whole genome shotgun (WGS) entry which is preliminary data.</text>
</comment>
<evidence type="ECO:0000256" key="1">
    <source>
        <dbReference type="SAM" id="MobiDB-lite"/>
    </source>
</evidence>